<dbReference type="AlphaFoldDB" id="A4J1Z8"/>
<dbReference type="Gene3D" id="2.20.25.270">
    <property type="match status" value="1"/>
</dbReference>
<dbReference type="eggNOG" id="COG2906">
    <property type="taxonomic scope" value="Bacteria"/>
</dbReference>
<sequence length="131" mass="14537">MICGSKTLLSKAALCPKCGGRGKGMRSDTLRHMIQNHRIPKVLEGYQLCLNPDCSVVYFGSEVFTKEDLMTRVWFKETDPDVPVCYCKEVTTGDILEHIVQRGCCQNLQDIQNHTGANTGKECLTKNPAGT</sequence>
<evidence type="ECO:0000259" key="1">
    <source>
        <dbReference type="Pfam" id="PF18423"/>
    </source>
</evidence>
<dbReference type="InterPro" id="IPR041854">
    <property type="entry name" value="BFD-like_2Fe2S-bd_dom_sf"/>
</dbReference>
<reference evidence="2 3" key="1">
    <citation type="submission" date="2007-03" db="EMBL/GenBank/DDBJ databases">
        <title>Complete sequence of Desulfotomaculum reducens MI-1.</title>
        <authorList>
            <consortium name="US DOE Joint Genome Institute"/>
            <person name="Copeland A."/>
            <person name="Lucas S."/>
            <person name="Lapidus A."/>
            <person name="Barry K."/>
            <person name="Detter J.C."/>
            <person name="Glavina del Rio T."/>
            <person name="Hammon N."/>
            <person name="Israni S."/>
            <person name="Dalin E."/>
            <person name="Tice H."/>
            <person name="Pitluck S."/>
            <person name="Sims D."/>
            <person name="Brettin T."/>
            <person name="Bruce D."/>
            <person name="Han C."/>
            <person name="Tapia R."/>
            <person name="Schmutz J."/>
            <person name="Larimer F."/>
            <person name="Land M."/>
            <person name="Hauser L."/>
            <person name="Kyrpides N."/>
            <person name="Kim E."/>
            <person name="Tebo B.M."/>
            <person name="Richardson P."/>
        </authorList>
    </citation>
    <scope>NUCLEOTIDE SEQUENCE [LARGE SCALE GENOMIC DNA]</scope>
    <source>
        <strain evidence="2 3">MI-1</strain>
    </source>
</reference>
<dbReference type="KEGG" id="drm:Dred_0557"/>
<keyword evidence="3" id="KW-1185">Reference proteome</keyword>
<dbReference type="InterPro" id="IPR040890">
    <property type="entry name" value="Znf_CopZ"/>
</dbReference>
<dbReference type="OrthoDB" id="95698at2"/>
<evidence type="ECO:0000313" key="2">
    <source>
        <dbReference type="EMBL" id="ABO49101.1"/>
    </source>
</evidence>
<feature type="domain" description="CopZ zinc binding" evidence="1">
    <location>
        <begin position="13"/>
        <end position="69"/>
    </location>
</feature>
<protein>
    <recommendedName>
        <fullName evidence="1">CopZ zinc binding domain-containing protein</fullName>
    </recommendedName>
</protein>
<dbReference type="Proteomes" id="UP000001556">
    <property type="component" value="Chromosome"/>
</dbReference>
<accession>A4J1Z8</accession>
<name>A4J1Z8_DESRM</name>
<dbReference type="HOGENOM" id="CLU_115326_0_0_9"/>
<organism evidence="2 3">
    <name type="scientific">Desulforamulus reducens (strain ATCC BAA-1160 / DSM 100696 / MI-1)</name>
    <name type="common">Desulfotomaculum reducens</name>
    <dbReference type="NCBI Taxonomy" id="349161"/>
    <lineage>
        <taxon>Bacteria</taxon>
        <taxon>Bacillati</taxon>
        <taxon>Bacillota</taxon>
        <taxon>Clostridia</taxon>
        <taxon>Eubacteriales</taxon>
        <taxon>Peptococcaceae</taxon>
        <taxon>Desulforamulus</taxon>
    </lineage>
</organism>
<evidence type="ECO:0000313" key="3">
    <source>
        <dbReference type="Proteomes" id="UP000001556"/>
    </source>
</evidence>
<proteinExistence type="predicted"/>
<dbReference type="Pfam" id="PF18423">
    <property type="entry name" value="zf_CopZ"/>
    <property type="match status" value="1"/>
</dbReference>
<dbReference type="Gene3D" id="1.10.10.1100">
    <property type="entry name" value="BFD-like [2Fe-2S]-binding domain"/>
    <property type="match status" value="1"/>
</dbReference>
<dbReference type="EMBL" id="CP000612">
    <property type="protein sequence ID" value="ABO49101.1"/>
    <property type="molecule type" value="Genomic_DNA"/>
</dbReference>
<gene>
    <name evidence="2" type="ordered locus">Dred_0557</name>
</gene>